<keyword evidence="4" id="KW-1185">Reference proteome</keyword>
<sequence>MESLLVFLFKNWYLAIIAVAFFYRLQSRRAHSQSKNTTPGMPSFGGNPEVARRPSQRKPSPPPVQQTVRTDPKVSPFTEPKAKAVPADSPIYENDISKSSVFPAGPNREQLLQGIVWAEVLGPPRSKKPFRKR</sequence>
<organism evidence="3 4">
    <name type="scientific">Paenibacillus roseopurpureus</name>
    <dbReference type="NCBI Taxonomy" id="2918901"/>
    <lineage>
        <taxon>Bacteria</taxon>
        <taxon>Bacillati</taxon>
        <taxon>Bacillota</taxon>
        <taxon>Bacilli</taxon>
        <taxon>Bacillales</taxon>
        <taxon>Paenibacillaceae</taxon>
        <taxon>Paenibacillus</taxon>
    </lineage>
</organism>
<evidence type="ECO:0000256" key="2">
    <source>
        <dbReference type="SAM" id="Phobius"/>
    </source>
</evidence>
<keyword evidence="2" id="KW-0812">Transmembrane</keyword>
<feature type="transmembrane region" description="Helical" evidence="2">
    <location>
        <begin position="6"/>
        <end position="25"/>
    </location>
</feature>
<accession>A0AA96RMF6</accession>
<dbReference type="KEGG" id="proo:MJB10_09905"/>
<name>A0AA96RMF6_9BACL</name>
<evidence type="ECO:0000313" key="4">
    <source>
        <dbReference type="Proteomes" id="UP001304650"/>
    </source>
</evidence>
<feature type="region of interest" description="Disordered" evidence="1">
    <location>
        <begin position="31"/>
        <end position="84"/>
    </location>
</feature>
<keyword evidence="2" id="KW-1133">Transmembrane helix</keyword>
<evidence type="ECO:0000313" key="3">
    <source>
        <dbReference type="EMBL" id="WNR46384.1"/>
    </source>
</evidence>
<reference evidence="3" key="1">
    <citation type="submission" date="2022-02" db="EMBL/GenBank/DDBJ databases">
        <title>Paenibacillus sp. MBLB1832 Whole Genome Shotgun Sequencing.</title>
        <authorList>
            <person name="Hwang C.Y."/>
            <person name="Cho E.-S."/>
            <person name="Seo M.-J."/>
        </authorList>
    </citation>
    <scope>NUCLEOTIDE SEQUENCE</scope>
    <source>
        <strain evidence="3">MBLB1832</strain>
    </source>
</reference>
<protein>
    <submittedName>
        <fullName evidence="3">Uncharacterized protein</fullName>
    </submittedName>
</protein>
<proteinExistence type="predicted"/>
<dbReference type="EMBL" id="CP130319">
    <property type="protein sequence ID" value="WNR46384.1"/>
    <property type="molecule type" value="Genomic_DNA"/>
</dbReference>
<gene>
    <name evidence="3" type="ORF">MJB10_09905</name>
</gene>
<dbReference type="Proteomes" id="UP001304650">
    <property type="component" value="Chromosome"/>
</dbReference>
<keyword evidence="2" id="KW-0472">Membrane</keyword>
<dbReference type="AlphaFoldDB" id="A0AA96RMF6"/>
<dbReference type="RefSeq" id="WP_314804159.1">
    <property type="nucleotide sequence ID" value="NZ_CP130319.1"/>
</dbReference>
<evidence type="ECO:0000256" key="1">
    <source>
        <dbReference type="SAM" id="MobiDB-lite"/>
    </source>
</evidence>